<dbReference type="EMBL" id="MLJW01002330">
    <property type="protein sequence ID" value="OIQ74944.1"/>
    <property type="molecule type" value="Genomic_DNA"/>
</dbReference>
<gene>
    <name evidence="2" type="ORF">GALL_433940</name>
</gene>
<comment type="caution">
    <text evidence="2">The sequence shown here is derived from an EMBL/GenBank/DDBJ whole genome shotgun (WGS) entry which is preliminary data.</text>
</comment>
<proteinExistence type="predicted"/>
<name>A0A1J5PVS0_9ZZZZ</name>
<evidence type="ECO:0000256" key="1">
    <source>
        <dbReference type="SAM" id="MobiDB-lite"/>
    </source>
</evidence>
<feature type="region of interest" description="Disordered" evidence="1">
    <location>
        <begin position="82"/>
        <end position="102"/>
    </location>
</feature>
<reference evidence="2" key="1">
    <citation type="submission" date="2016-10" db="EMBL/GenBank/DDBJ databases">
        <title>Sequence of Gallionella enrichment culture.</title>
        <authorList>
            <person name="Poehlein A."/>
            <person name="Muehling M."/>
            <person name="Daniel R."/>
        </authorList>
    </citation>
    <scope>NUCLEOTIDE SEQUENCE</scope>
</reference>
<organism evidence="2">
    <name type="scientific">mine drainage metagenome</name>
    <dbReference type="NCBI Taxonomy" id="410659"/>
    <lineage>
        <taxon>unclassified sequences</taxon>
        <taxon>metagenomes</taxon>
        <taxon>ecological metagenomes</taxon>
    </lineage>
</organism>
<dbReference type="AlphaFoldDB" id="A0A1J5PVS0"/>
<protein>
    <submittedName>
        <fullName evidence="2">Uncharacterized protein</fullName>
    </submittedName>
</protein>
<accession>A0A1J5PVS0</accession>
<evidence type="ECO:0000313" key="2">
    <source>
        <dbReference type="EMBL" id="OIQ74944.1"/>
    </source>
</evidence>
<sequence>MILSIAASLLLATAGTIPAHSHAAMAHPHRVAGPTNRICPVLGNPVTPGKSPIVTVRGHEYYVCCADCQAKLKAHPAKYLAKDGTPLNATKPSSHPMGDMKM</sequence>